<dbReference type="InterPro" id="IPR001810">
    <property type="entry name" value="F-box_dom"/>
</dbReference>
<keyword evidence="2 3" id="KW-0040">ANK repeat</keyword>
<dbReference type="AlphaFoldDB" id="A0A5J5ENP8"/>
<comment type="caution">
    <text evidence="5">The sequence shown here is derived from an EMBL/GenBank/DDBJ whole genome shotgun (WGS) entry which is preliminary data.</text>
</comment>
<dbReference type="PANTHER" id="PTHR24180:SF45">
    <property type="entry name" value="POLY [ADP-RIBOSE] POLYMERASE TANKYRASE"/>
    <property type="match status" value="1"/>
</dbReference>
<dbReference type="Pfam" id="PF12796">
    <property type="entry name" value="Ank_2"/>
    <property type="match status" value="2"/>
</dbReference>
<dbReference type="PROSITE" id="PS50181">
    <property type="entry name" value="FBOX"/>
    <property type="match status" value="1"/>
</dbReference>
<dbReference type="Gene3D" id="1.25.40.20">
    <property type="entry name" value="Ankyrin repeat-containing domain"/>
    <property type="match status" value="2"/>
</dbReference>
<evidence type="ECO:0000256" key="3">
    <source>
        <dbReference type="PROSITE-ProRule" id="PRU00023"/>
    </source>
</evidence>
<evidence type="ECO:0000256" key="2">
    <source>
        <dbReference type="ARBA" id="ARBA00023043"/>
    </source>
</evidence>
<dbReference type="InParanoid" id="A0A5J5ENP8"/>
<dbReference type="SUPFAM" id="SSF48403">
    <property type="entry name" value="Ankyrin repeat"/>
    <property type="match status" value="1"/>
</dbReference>
<dbReference type="PRINTS" id="PR01415">
    <property type="entry name" value="ANKYRIN"/>
</dbReference>
<dbReference type="InterPro" id="IPR051637">
    <property type="entry name" value="Ank_repeat_dom-contain_49"/>
</dbReference>
<keyword evidence="6" id="KW-1185">Reference proteome</keyword>
<protein>
    <submittedName>
        <fullName evidence="5">Ankyrin repeat-containing domain protein</fullName>
    </submittedName>
</protein>
<organism evidence="5 6">
    <name type="scientific">Sphaerosporella brunnea</name>
    <dbReference type="NCBI Taxonomy" id="1250544"/>
    <lineage>
        <taxon>Eukaryota</taxon>
        <taxon>Fungi</taxon>
        <taxon>Dikarya</taxon>
        <taxon>Ascomycota</taxon>
        <taxon>Pezizomycotina</taxon>
        <taxon>Pezizomycetes</taxon>
        <taxon>Pezizales</taxon>
        <taxon>Pyronemataceae</taxon>
        <taxon>Sphaerosporella</taxon>
    </lineage>
</organism>
<dbReference type="PROSITE" id="PS50088">
    <property type="entry name" value="ANK_REPEAT"/>
    <property type="match status" value="2"/>
</dbReference>
<dbReference type="PROSITE" id="PS50297">
    <property type="entry name" value="ANK_REP_REGION"/>
    <property type="match status" value="2"/>
</dbReference>
<keyword evidence="1" id="KW-0677">Repeat</keyword>
<dbReference type="SMART" id="SM00248">
    <property type="entry name" value="ANK"/>
    <property type="match status" value="7"/>
</dbReference>
<evidence type="ECO:0000256" key="1">
    <source>
        <dbReference type="ARBA" id="ARBA00022737"/>
    </source>
</evidence>
<gene>
    <name evidence="5" type="ORF">FN846DRAFT_962687</name>
</gene>
<reference evidence="5 6" key="1">
    <citation type="submission" date="2019-09" db="EMBL/GenBank/DDBJ databases">
        <title>Draft genome of the ectomycorrhizal ascomycete Sphaerosporella brunnea.</title>
        <authorList>
            <consortium name="DOE Joint Genome Institute"/>
            <person name="Benucci G.M."/>
            <person name="Marozzi G."/>
            <person name="Antonielli L."/>
            <person name="Sanchez S."/>
            <person name="Marco P."/>
            <person name="Wang X."/>
            <person name="Falini L.B."/>
            <person name="Barry K."/>
            <person name="Haridas S."/>
            <person name="Lipzen A."/>
            <person name="Labutti K."/>
            <person name="Grigoriev I.V."/>
            <person name="Murat C."/>
            <person name="Martin F."/>
            <person name="Albertini E."/>
            <person name="Donnini D."/>
            <person name="Bonito G."/>
        </authorList>
    </citation>
    <scope>NUCLEOTIDE SEQUENCE [LARGE SCALE GENOMIC DNA]</scope>
    <source>
        <strain evidence="5 6">Sb_GMNB300</strain>
    </source>
</reference>
<feature type="domain" description="F-box" evidence="4">
    <location>
        <begin position="5"/>
        <end position="50"/>
    </location>
</feature>
<accession>A0A5J5ENP8</accession>
<evidence type="ECO:0000313" key="6">
    <source>
        <dbReference type="Proteomes" id="UP000326924"/>
    </source>
</evidence>
<dbReference type="InterPro" id="IPR002110">
    <property type="entry name" value="Ankyrin_rpt"/>
</dbReference>
<dbReference type="EMBL" id="VXIS01000188">
    <property type="protein sequence ID" value="KAA8898261.1"/>
    <property type="molecule type" value="Genomic_DNA"/>
</dbReference>
<evidence type="ECO:0000259" key="4">
    <source>
        <dbReference type="PROSITE" id="PS50181"/>
    </source>
</evidence>
<evidence type="ECO:0000313" key="5">
    <source>
        <dbReference type="EMBL" id="KAA8898261.1"/>
    </source>
</evidence>
<dbReference type="Proteomes" id="UP000326924">
    <property type="component" value="Unassembled WGS sequence"/>
</dbReference>
<feature type="repeat" description="ANK" evidence="3">
    <location>
        <begin position="286"/>
        <end position="318"/>
    </location>
</feature>
<proteinExistence type="predicted"/>
<name>A0A5J5ENP8_9PEZI</name>
<dbReference type="PANTHER" id="PTHR24180">
    <property type="entry name" value="CYCLIN-DEPENDENT KINASE INHIBITOR 2C-RELATED"/>
    <property type="match status" value="1"/>
</dbReference>
<feature type="repeat" description="ANK" evidence="3">
    <location>
        <begin position="113"/>
        <end position="145"/>
    </location>
</feature>
<dbReference type="InterPro" id="IPR036770">
    <property type="entry name" value="Ankyrin_rpt-contain_sf"/>
</dbReference>
<sequence>MFIRSPTLESIPVELLIEVEELLTTADLSRLLLANKSLNRVLTPRLYRRANAHTIPLTSRTLDRMISFDRRPPRSPPLVAPLHYAASTGNLHALNKLLDADFSEHVDAPCPGRGLAPIVHAVINGHAAATRLLLKRGANVDWDPTEPARPAQRIVTPLFVAIELCHEEVFNVLLEHRALTVAKHCTALHLACHDVVRSLPTIVPMPNGTEVRLRMASALLKHGCSLEDRSTALGMTALHIASKHRFARPVPDELQPRVGYIYQPDSPAIVAFLLQNGADVNAVDSEGATPLHYAVQADRPDIAKLLIAAGANVNAQERLGKTPLHWVWCHGADEYKDSCVELLLLSGADPEVKCMYGCTVLDTMAHGYYDYASWERVRKLYLQRGGSHFIADIEPYFWDYETCFNVLRLLLRHGAKAEEPRSKDMRIALELWEEYGRTLLEA</sequence>
<dbReference type="OrthoDB" id="539213at2759"/>